<dbReference type="AlphaFoldDB" id="A0A5C8PEQ2"/>
<dbReference type="PANTHER" id="PTHR35526">
    <property type="entry name" value="ANTI-SIGMA-F FACTOR RSBW-RELATED"/>
    <property type="match status" value="1"/>
</dbReference>
<evidence type="ECO:0000256" key="1">
    <source>
        <dbReference type="ARBA" id="ARBA00022527"/>
    </source>
</evidence>
<sequence>MSAAPSPLPEDIKLRLSIRSDIGRAQSELTGLRTLILELLGEDRGEPFALACSEAVNNAILHAHRGNAALTVEVEVKASAARVDVSVCDVGPPFDLGGRIAAQADTPYAELDTDMLPESGLGLFLIKQGSDETHYERIGDRNCLVLIRYRGR</sequence>
<keyword evidence="1" id="KW-0808">Transferase</keyword>
<evidence type="ECO:0000259" key="2">
    <source>
        <dbReference type="Pfam" id="PF13581"/>
    </source>
</evidence>
<dbReference type="GO" id="GO:0005524">
    <property type="term" value="F:ATP binding"/>
    <property type="evidence" value="ECO:0007669"/>
    <property type="project" value="UniProtKB-KW"/>
</dbReference>
<dbReference type="RefSeq" id="WP_147850372.1">
    <property type="nucleotide sequence ID" value="NZ_VDUZ01000039.1"/>
</dbReference>
<reference evidence="3 4" key="1">
    <citation type="submission" date="2019-06" db="EMBL/GenBank/DDBJ databases">
        <title>New taxonomy in bacterial strain CC-CFT640, isolated from vineyard.</title>
        <authorList>
            <person name="Lin S.-Y."/>
            <person name="Tsai C.-F."/>
            <person name="Young C.-C."/>
        </authorList>
    </citation>
    <scope>NUCLEOTIDE SEQUENCE [LARGE SCALE GENOMIC DNA]</scope>
    <source>
        <strain evidence="3 4">CC-CFT640</strain>
    </source>
</reference>
<keyword evidence="1" id="KW-0418">Kinase</keyword>
<organism evidence="3 4">
    <name type="scientific">Vineibacter terrae</name>
    <dbReference type="NCBI Taxonomy" id="2586908"/>
    <lineage>
        <taxon>Bacteria</taxon>
        <taxon>Pseudomonadati</taxon>
        <taxon>Pseudomonadota</taxon>
        <taxon>Alphaproteobacteria</taxon>
        <taxon>Hyphomicrobiales</taxon>
        <taxon>Vineibacter</taxon>
    </lineage>
</organism>
<keyword evidence="3" id="KW-0547">Nucleotide-binding</keyword>
<protein>
    <submittedName>
        <fullName evidence="3">ATP-binding protein</fullName>
    </submittedName>
</protein>
<dbReference type="Pfam" id="PF13581">
    <property type="entry name" value="HATPase_c_2"/>
    <property type="match status" value="1"/>
</dbReference>
<evidence type="ECO:0000313" key="3">
    <source>
        <dbReference type="EMBL" id="TXL71789.1"/>
    </source>
</evidence>
<gene>
    <name evidence="3" type="ORF">FHP25_28385</name>
</gene>
<dbReference type="Proteomes" id="UP000321638">
    <property type="component" value="Unassembled WGS sequence"/>
</dbReference>
<dbReference type="InterPro" id="IPR050267">
    <property type="entry name" value="Anti-sigma-factor_SerPK"/>
</dbReference>
<proteinExistence type="predicted"/>
<dbReference type="GO" id="GO:0004674">
    <property type="term" value="F:protein serine/threonine kinase activity"/>
    <property type="evidence" value="ECO:0007669"/>
    <property type="project" value="UniProtKB-KW"/>
</dbReference>
<keyword evidence="4" id="KW-1185">Reference proteome</keyword>
<accession>A0A5C8PEQ2</accession>
<dbReference type="CDD" id="cd16936">
    <property type="entry name" value="HATPase_RsbW-like"/>
    <property type="match status" value="1"/>
</dbReference>
<dbReference type="InterPro" id="IPR003594">
    <property type="entry name" value="HATPase_dom"/>
</dbReference>
<keyword evidence="3" id="KW-0067">ATP-binding</keyword>
<dbReference type="EMBL" id="VDUZ01000039">
    <property type="protein sequence ID" value="TXL71789.1"/>
    <property type="molecule type" value="Genomic_DNA"/>
</dbReference>
<dbReference type="Gene3D" id="3.30.565.10">
    <property type="entry name" value="Histidine kinase-like ATPase, C-terminal domain"/>
    <property type="match status" value="1"/>
</dbReference>
<evidence type="ECO:0000313" key="4">
    <source>
        <dbReference type="Proteomes" id="UP000321638"/>
    </source>
</evidence>
<dbReference type="InterPro" id="IPR036890">
    <property type="entry name" value="HATPase_C_sf"/>
</dbReference>
<keyword evidence="1" id="KW-0723">Serine/threonine-protein kinase</keyword>
<name>A0A5C8PEQ2_9HYPH</name>
<dbReference type="SUPFAM" id="SSF55874">
    <property type="entry name" value="ATPase domain of HSP90 chaperone/DNA topoisomerase II/histidine kinase"/>
    <property type="match status" value="1"/>
</dbReference>
<feature type="domain" description="Histidine kinase/HSP90-like ATPase" evidence="2">
    <location>
        <begin position="40"/>
        <end position="147"/>
    </location>
</feature>
<comment type="caution">
    <text evidence="3">The sequence shown here is derived from an EMBL/GenBank/DDBJ whole genome shotgun (WGS) entry which is preliminary data.</text>
</comment>
<dbReference type="OrthoDB" id="9792240at2"/>